<dbReference type="Gramene" id="Pp3c21_13950V3.1">
    <property type="protein sequence ID" value="PAC:32914386.CDS.1"/>
    <property type="gene ID" value="Pp3c21_13950"/>
</dbReference>
<evidence type="ECO:0000313" key="3">
    <source>
        <dbReference type="EnsemblPlants" id="PAC:32914386.CDS.1"/>
    </source>
</evidence>
<reference evidence="2 4" key="2">
    <citation type="journal article" date="2018" name="Plant J.">
        <title>The Physcomitrella patens chromosome-scale assembly reveals moss genome structure and evolution.</title>
        <authorList>
            <person name="Lang D."/>
            <person name="Ullrich K.K."/>
            <person name="Murat F."/>
            <person name="Fuchs J."/>
            <person name="Jenkins J."/>
            <person name="Haas F.B."/>
            <person name="Piednoel M."/>
            <person name="Gundlach H."/>
            <person name="Van Bel M."/>
            <person name="Meyberg R."/>
            <person name="Vives C."/>
            <person name="Morata J."/>
            <person name="Symeonidi A."/>
            <person name="Hiss M."/>
            <person name="Muchero W."/>
            <person name="Kamisugi Y."/>
            <person name="Saleh O."/>
            <person name="Blanc G."/>
            <person name="Decker E.L."/>
            <person name="van Gessel N."/>
            <person name="Grimwood J."/>
            <person name="Hayes R.D."/>
            <person name="Graham S.W."/>
            <person name="Gunter L.E."/>
            <person name="McDaniel S.F."/>
            <person name="Hoernstein S.N.W."/>
            <person name="Larsson A."/>
            <person name="Li F.W."/>
            <person name="Perroud P.F."/>
            <person name="Phillips J."/>
            <person name="Ranjan P."/>
            <person name="Rokshar D.S."/>
            <person name="Rothfels C.J."/>
            <person name="Schneider L."/>
            <person name="Shu S."/>
            <person name="Stevenson D.W."/>
            <person name="Thummler F."/>
            <person name="Tillich M."/>
            <person name="Villarreal Aguilar J.C."/>
            <person name="Widiez T."/>
            <person name="Wong G.K."/>
            <person name="Wymore A."/>
            <person name="Zhang Y."/>
            <person name="Zimmer A.D."/>
            <person name="Quatrano R.S."/>
            <person name="Mayer K.F.X."/>
            <person name="Goodstein D."/>
            <person name="Casacuberta J.M."/>
            <person name="Vandepoele K."/>
            <person name="Reski R."/>
            <person name="Cuming A.C."/>
            <person name="Tuskan G.A."/>
            <person name="Maumus F."/>
            <person name="Salse J."/>
            <person name="Schmutz J."/>
            <person name="Rensing S.A."/>
        </authorList>
    </citation>
    <scope>NUCLEOTIDE SEQUENCE [LARGE SCALE GENOMIC DNA]</scope>
    <source>
        <strain evidence="3 4">cv. Gransden 2004</strain>
    </source>
</reference>
<keyword evidence="1" id="KW-0472">Membrane</keyword>
<feature type="transmembrane region" description="Helical" evidence="1">
    <location>
        <begin position="29"/>
        <end position="46"/>
    </location>
</feature>
<reference evidence="3" key="3">
    <citation type="submission" date="2020-12" db="UniProtKB">
        <authorList>
            <consortium name="EnsemblPlants"/>
        </authorList>
    </citation>
    <scope>IDENTIFICATION</scope>
</reference>
<keyword evidence="4" id="KW-1185">Reference proteome</keyword>
<organism evidence="2">
    <name type="scientific">Physcomitrium patens</name>
    <name type="common">Spreading-leaved earth moss</name>
    <name type="synonym">Physcomitrella patens</name>
    <dbReference type="NCBI Taxonomy" id="3218"/>
    <lineage>
        <taxon>Eukaryota</taxon>
        <taxon>Viridiplantae</taxon>
        <taxon>Streptophyta</taxon>
        <taxon>Embryophyta</taxon>
        <taxon>Bryophyta</taxon>
        <taxon>Bryophytina</taxon>
        <taxon>Bryopsida</taxon>
        <taxon>Funariidae</taxon>
        <taxon>Funariales</taxon>
        <taxon>Funariaceae</taxon>
        <taxon>Physcomitrium</taxon>
    </lineage>
</organism>
<dbReference type="InParanoid" id="A0A2K1IRU9"/>
<sequence length="67" mass="8337">MQGIRLMQFTPSWIHCVFAYRIPRRYKKVSRILLLIRGIVMWVLWIERNDTAFNVIFWPQEQVFHRM</sequence>
<dbReference type="Proteomes" id="UP000006727">
    <property type="component" value="Chromosome 21"/>
</dbReference>
<dbReference type="AlphaFoldDB" id="A0A2K1IRU9"/>
<name>A0A2K1IRU9_PHYPA</name>
<gene>
    <name evidence="2" type="ORF">PHYPA_026130</name>
</gene>
<evidence type="ECO:0000313" key="2">
    <source>
        <dbReference type="EMBL" id="PNR32005.1"/>
    </source>
</evidence>
<dbReference type="EMBL" id="ABEU02000021">
    <property type="protein sequence ID" value="PNR32005.1"/>
    <property type="molecule type" value="Genomic_DNA"/>
</dbReference>
<keyword evidence="1" id="KW-0812">Transmembrane</keyword>
<proteinExistence type="predicted"/>
<keyword evidence="1" id="KW-1133">Transmembrane helix</keyword>
<protein>
    <submittedName>
        <fullName evidence="2 3">Uncharacterized protein</fullName>
    </submittedName>
</protein>
<reference evidence="2 4" key="1">
    <citation type="journal article" date="2008" name="Science">
        <title>The Physcomitrella genome reveals evolutionary insights into the conquest of land by plants.</title>
        <authorList>
            <person name="Rensing S."/>
            <person name="Lang D."/>
            <person name="Zimmer A."/>
            <person name="Terry A."/>
            <person name="Salamov A."/>
            <person name="Shapiro H."/>
            <person name="Nishiyama T."/>
            <person name="Perroud P.-F."/>
            <person name="Lindquist E."/>
            <person name="Kamisugi Y."/>
            <person name="Tanahashi T."/>
            <person name="Sakakibara K."/>
            <person name="Fujita T."/>
            <person name="Oishi K."/>
            <person name="Shin-I T."/>
            <person name="Kuroki Y."/>
            <person name="Toyoda A."/>
            <person name="Suzuki Y."/>
            <person name="Hashimoto A."/>
            <person name="Yamaguchi K."/>
            <person name="Sugano A."/>
            <person name="Kohara Y."/>
            <person name="Fujiyama A."/>
            <person name="Anterola A."/>
            <person name="Aoki S."/>
            <person name="Ashton N."/>
            <person name="Barbazuk W.B."/>
            <person name="Barker E."/>
            <person name="Bennetzen J."/>
            <person name="Bezanilla M."/>
            <person name="Blankenship R."/>
            <person name="Cho S.H."/>
            <person name="Dutcher S."/>
            <person name="Estelle M."/>
            <person name="Fawcett J.A."/>
            <person name="Gundlach H."/>
            <person name="Hanada K."/>
            <person name="Heyl A."/>
            <person name="Hicks K.A."/>
            <person name="Hugh J."/>
            <person name="Lohr M."/>
            <person name="Mayer K."/>
            <person name="Melkozernov A."/>
            <person name="Murata T."/>
            <person name="Nelson D."/>
            <person name="Pils B."/>
            <person name="Prigge M."/>
            <person name="Reiss B."/>
            <person name="Renner T."/>
            <person name="Rombauts S."/>
            <person name="Rushton P."/>
            <person name="Sanderfoot A."/>
            <person name="Schween G."/>
            <person name="Shiu S.-H."/>
            <person name="Stueber K."/>
            <person name="Theodoulou F.L."/>
            <person name="Tu H."/>
            <person name="Van de Peer Y."/>
            <person name="Verrier P.J."/>
            <person name="Waters E."/>
            <person name="Wood A."/>
            <person name="Yang L."/>
            <person name="Cove D."/>
            <person name="Cuming A."/>
            <person name="Hasebe M."/>
            <person name="Lucas S."/>
            <person name="Mishler D.B."/>
            <person name="Reski R."/>
            <person name="Grigoriev I."/>
            <person name="Quatrano R.S."/>
            <person name="Boore J.L."/>
        </authorList>
    </citation>
    <scope>NUCLEOTIDE SEQUENCE [LARGE SCALE GENOMIC DNA]</scope>
    <source>
        <strain evidence="3 4">cv. Gransden 2004</strain>
    </source>
</reference>
<evidence type="ECO:0000313" key="4">
    <source>
        <dbReference type="Proteomes" id="UP000006727"/>
    </source>
</evidence>
<accession>A0A2K1IRU9</accession>
<dbReference type="EnsemblPlants" id="Pp3c21_13950V3.1">
    <property type="protein sequence ID" value="PAC:32914386.CDS.1"/>
    <property type="gene ID" value="Pp3c21_13950"/>
</dbReference>
<evidence type="ECO:0000256" key="1">
    <source>
        <dbReference type="SAM" id="Phobius"/>
    </source>
</evidence>